<reference evidence="5 6" key="1">
    <citation type="submission" date="2016-11" db="EMBL/GenBank/DDBJ databases">
        <title>Genome sequences of unsequenced Mycobacteria.</title>
        <authorList>
            <person name="Greninger A.L."/>
            <person name="Fang F."/>
            <person name="Jerome K.R."/>
        </authorList>
    </citation>
    <scope>NUCLEOTIDE SEQUENCE [LARGE SCALE GENOMIC DNA]</scope>
    <source>
        <strain evidence="5 6">M11</strain>
    </source>
</reference>
<dbReference type="Gene3D" id="1.25.40.10">
    <property type="entry name" value="Tetratricopeptide repeat domain"/>
    <property type="match status" value="1"/>
</dbReference>
<keyword evidence="4" id="KW-1133">Transmembrane helix</keyword>
<dbReference type="PANTHER" id="PTHR44858">
    <property type="entry name" value="TETRATRICOPEPTIDE REPEAT PROTEIN 6"/>
    <property type="match status" value="1"/>
</dbReference>
<keyword evidence="4" id="KW-0812">Transmembrane</keyword>
<dbReference type="STRING" id="53378.BRW65_05535"/>
<keyword evidence="2 3" id="KW-0802">TPR repeat</keyword>
<dbReference type="InterPro" id="IPR050498">
    <property type="entry name" value="Ycf3"/>
</dbReference>
<dbReference type="SMART" id="SM00028">
    <property type="entry name" value="TPR"/>
    <property type="match status" value="3"/>
</dbReference>
<evidence type="ECO:0000256" key="3">
    <source>
        <dbReference type="PROSITE-ProRule" id="PRU00339"/>
    </source>
</evidence>
<feature type="transmembrane region" description="Helical" evidence="4">
    <location>
        <begin position="228"/>
        <end position="249"/>
    </location>
</feature>
<feature type="transmembrane region" description="Helical" evidence="4">
    <location>
        <begin position="321"/>
        <end position="343"/>
    </location>
</feature>
<dbReference type="AlphaFoldDB" id="A0A1Q4HZY2"/>
<dbReference type="Pfam" id="PF13432">
    <property type="entry name" value="TPR_16"/>
    <property type="match status" value="1"/>
</dbReference>
<dbReference type="OrthoDB" id="4522719at2"/>
<dbReference type="Proteomes" id="UP000186438">
    <property type="component" value="Unassembled WGS sequence"/>
</dbReference>
<name>A0A1Q4HZY2_9MYCO</name>
<keyword evidence="1" id="KW-0677">Repeat</keyword>
<dbReference type="PROSITE" id="PS50005">
    <property type="entry name" value="TPR"/>
    <property type="match status" value="1"/>
</dbReference>
<gene>
    <name evidence="5" type="ORF">BRW65_05535</name>
</gene>
<dbReference type="SUPFAM" id="SSF48452">
    <property type="entry name" value="TPR-like"/>
    <property type="match status" value="1"/>
</dbReference>
<comment type="caution">
    <text evidence="5">The sequence shown here is derived from an EMBL/GenBank/DDBJ whole genome shotgun (WGS) entry which is preliminary data.</text>
</comment>
<evidence type="ECO:0000313" key="5">
    <source>
        <dbReference type="EMBL" id="OJZ75269.1"/>
    </source>
</evidence>
<dbReference type="RefSeq" id="WP_073872170.1">
    <property type="nucleotide sequence ID" value="NZ_MPNT01000003.1"/>
</dbReference>
<dbReference type="PANTHER" id="PTHR44858:SF1">
    <property type="entry name" value="UDP-N-ACETYLGLUCOSAMINE--PEPTIDE N-ACETYLGLUCOSAMINYLTRANSFERASE SPINDLY-RELATED"/>
    <property type="match status" value="1"/>
</dbReference>
<dbReference type="InterPro" id="IPR011990">
    <property type="entry name" value="TPR-like_helical_dom_sf"/>
</dbReference>
<proteinExistence type="predicted"/>
<organism evidence="5 6">
    <name type="scientific">Mycobacterium paraffinicum</name>
    <dbReference type="NCBI Taxonomy" id="53378"/>
    <lineage>
        <taxon>Bacteria</taxon>
        <taxon>Bacillati</taxon>
        <taxon>Actinomycetota</taxon>
        <taxon>Actinomycetes</taxon>
        <taxon>Mycobacteriales</taxon>
        <taxon>Mycobacteriaceae</taxon>
        <taxon>Mycobacterium</taxon>
    </lineage>
</organism>
<feature type="transmembrane region" description="Helical" evidence="4">
    <location>
        <begin position="255"/>
        <end position="278"/>
    </location>
</feature>
<accession>A0A1Q4HZY2</accession>
<dbReference type="EMBL" id="MPNT01000003">
    <property type="protein sequence ID" value="OJZ75269.1"/>
    <property type="molecule type" value="Genomic_DNA"/>
</dbReference>
<evidence type="ECO:0000313" key="6">
    <source>
        <dbReference type="Proteomes" id="UP000186438"/>
    </source>
</evidence>
<feature type="repeat" description="TPR" evidence="3">
    <location>
        <begin position="146"/>
        <end position="179"/>
    </location>
</feature>
<evidence type="ECO:0000256" key="4">
    <source>
        <dbReference type="SAM" id="Phobius"/>
    </source>
</evidence>
<keyword evidence="6" id="KW-1185">Reference proteome</keyword>
<sequence>MTSEPGLGSIDQVVALADAYFDAGKYESAREVVGRSLGNHPDDPVLLANYARAELALGNHWQAARSAYASLAGAPEDEFAMRLYASSLYNLARERDALWMAWRTVTTHPNRPEPLRLYARLLHKSRQSRSALTVIDMALRLDPQSVDALILRGSILRDLKRGAESHASFRAALELDPDNADALNELAIHRLQRLKIGRALKGFLGAARSNPAYGHVMRRNIGVVLQRLFIAVTIGAGILGVLLACAAGVNDARHSAAVLRVLVGILTVGLIAVLHWLLRTLPRHVIFSVLREQPFTTLRIAHASLAVVAGGWVAVYPGPPVMVVVGGLLAVSALIIIRIGLFIGK</sequence>
<dbReference type="InterPro" id="IPR019734">
    <property type="entry name" value="TPR_rpt"/>
</dbReference>
<protein>
    <submittedName>
        <fullName evidence="5">Uncharacterized protein</fullName>
    </submittedName>
</protein>
<evidence type="ECO:0000256" key="2">
    <source>
        <dbReference type="ARBA" id="ARBA00022803"/>
    </source>
</evidence>
<dbReference type="Pfam" id="PF13428">
    <property type="entry name" value="TPR_14"/>
    <property type="match status" value="1"/>
</dbReference>
<evidence type="ECO:0000256" key="1">
    <source>
        <dbReference type="ARBA" id="ARBA00022737"/>
    </source>
</evidence>
<keyword evidence="4" id="KW-0472">Membrane</keyword>